<evidence type="ECO:0000313" key="3">
    <source>
        <dbReference type="Proteomes" id="UP000053732"/>
    </source>
</evidence>
<feature type="transmembrane region" description="Helical" evidence="1">
    <location>
        <begin position="227"/>
        <end position="249"/>
    </location>
</feature>
<evidence type="ECO:0000256" key="1">
    <source>
        <dbReference type="SAM" id="Phobius"/>
    </source>
</evidence>
<dbReference type="Proteomes" id="UP000053732">
    <property type="component" value="Unassembled WGS sequence"/>
</dbReference>
<keyword evidence="1" id="KW-0812">Transmembrane</keyword>
<protein>
    <submittedName>
        <fullName evidence="2">Str. FM013</fullName>
    </submittedName>
</protein>
<accession>A0A0G4PGT2</accession>
<name>A0A0G4PGT2_PENC3</name>
<dbReference type="EMBL" id="HG793148">
    <property type="protein sequence ID" value="CRL25523.1"/>
    <property type="molecule type" value="Genomic_DNA"/>
</dbReference>
<gene>
    <name evidence="2" type="ORF">PCAMFM013_S015g000109</name>
</gene>
<proteinExistence type="predicted"/>
<keyword evidence="1" id="KW-1133">Transmembrane helix</keyword>
<dbReference type="STRING" id="1429867.A0A0G4PGT2"/>
<keyword evidence="1" id="KW-0472">Membrane</keyword>
<evidence type="ECO:0000313" key="2">
    <source>
        <dbReference type="EMBL" id="CRL25523.1"/>
    </source>
</evidence>
<sequence length="308" mass="33311">MYNQWVRSTPYIESVSRRSDPGSTLIGQGVFPMSASFLALLIDAIETRWIHSDYKGDEVTWANLGPGDTQKCLPSGWAPSSYYSPGISCPSGWAMSANWTTNGETVGTCCPIHQRSSLVFTIRTADIGKFPWFNTEVCQFGPTAAMSYTFTYRNIDGITKSASEHRSAGVGGWNAYGVELRWKSTDLNSAPATTFVSPTTSATTTITTTTTGASSDQYSGLSTGTKAGIGVGAALGGILAIMVLGFFILRGRKRLRKYVNEVSDDLLRGKDQRKTQELGSNPLFEIDGCQGAHPQLPESVELEGRSIR</sequence>
<dbReference type="AlphaFoldDB" id="A0A0G4PGT2"/>
<organism evidence="2 3">
    <name type="scientific">Penicillium camemberti (strain FM 013)</name>
    <dbReference type="NCBI Taxonomy" id="1429867"/>
    <lineage>
        <taxon>Eukaryota</taxon>
        <taxon>Fungi</taxon>
        <taxon>Dikarya</taxon>
        <taxon>Ascomycota</taxon>
        <taxon>Pezizomycotina</taxon>
        <taxon>Eurotiomycetes</taxon>
        <taxon>Eurotiomycetidae</taxon>
        <taxon>Eurotiales</taxon>
        <taxon>Aspergillaceae</taxon>
        <taxon>Penicillium</taxon>
    </lineage>
</organism>
<reference evidence="2 3" key="1">
    <citation type="journal article" date="2014" name="Nat. Commun.">
        <title>Multiple recent horizontal transfers of a large genomic region in cheese making fungi.</title>
        <authorList>
            <person name="Cheeseman K."/>
            <person name="Ropars J."/>
            <person name="Renault P."/>
            <person name="Dupont J."/>
            <person name="Gouzy J."/>
            <person name="Branca A."/>
            <person name="Abraham A.L."/>
            <person name="Ceppi M."/>
            <person name="Conseiller E."/>
            <person name="Debuchy R."/>
            <person name="Malagnac F."/>
            <person name="Goarin A."/>
            <person name="Silar P."/>
            <person name="Lacoste S."/>
            <person name="Sallet E."/>
            <person name="Bensimon A."/>
            <person name="Giraud T."/>
            <person name="Brygoo Y."/>
        </authorList>
    </citation>
    <scope>NUCLEOTIDE SEQUENCE [LARGE SCALE GENOMIC DNA]</scope>
    <source>
        <strain evidence="3">FM 013</strain>
    </source>
</reference>
<keyword evidence="3" id="KW-1185">Reference proteome</keyword>